<comment type="subunit">
    <text evidence="8">Homodimer.</text>
</comment>
<keyword evidence="7 8" id="KW-0411">Iron-sulfur</keyword>
<dbReference type="CDD" id="cd02037">
    <property type="entry name" value="Mrp_NBP35"/>
    <property type="match status" value="1"/>
</dbReference>
<dbReference type="Pfam" id="PF10609">
    <property type="entry name" value="ParA"/>
    <property type="match status" value="1"/>
</dbReference>
<comment type="similarity">
    <text evidence="1">In the N-terminal section; belongs to the MIP18 family.</text>
</comment>
<feature type="domain" description="MIP18 family-like" evidence="9">
    <location>
        <begin position="8"/>
        <end position="78"/>
    </location>
</feature>
<keyword evidence="5 8" id="KW-0067">ATP-binding</keyword>
<dbReference type="RefSeq" id="WP_201327301.1">
    <property type="nucleotide sequence ID" value="NZ_AP017470.1"/>
</dbReference>
<dbReference type="KEGG" id="thyd:TTHT_1496"/>
<dbReference type="InterPro" id="IPR033756">
    <property type="entry name" value="YlxH/NBP35"/>
</dbReference>
<dbReference type="Gene3D" id="3.30.300.130">
    <property type="entry name" value="Fe-S cluster assembly (FSCA)"/>
    <property type="match status" value="1"/>
</dbReference>
<dbReference type="InterPro" id="IPR019591">
    <property type="entry name" value="Mrp/NBP35_ATP-bd"/>
</dbReference>
<sequence length="346" mass="37750">MVKVSRIDIYEKLDKVIIPGANVSLVKYKGIRGLEIDEDGNVDIKVEVPKQAENNLKELEESVVKAIKSVENVKEVKVNISVNEKPYGTVEFKNLIPNVKFPILIGSGKGGVGKSTVSSNLAIAMAKLGHKVGLLDADFYGPSIAMMFGIKEEPVVNEKEKLVPFEKFGVKVMSLGFLLEEDTPVIWRGPLLMKALTQFLEDVEWGELDYLLIDLPPGTGDIQLSLAQNVKVKGAIAVTTPQDVALLDVKKAVTMFEKLNIPVMGVIENMSYFICHNCGTKHFIFSGNEMDTGDKLGLPVLGRIPIDSAIREGGDKGLPIVVGYPESPVTKEFLETAKIIAEKSGL</sequence>
<dbReference type="AlphaFoldDB" id="A0A7R6SZR2"/>
<dbReference type="EMBL" id="AP017470">
    <property type="protein sequence ID" value="BBB33002.1"/>
    <property type="molecule type" value="Genomic_DNA"/>
</dbReference>
<dbReference type="Proteomes" id="UP000595564">
    <property type="component" value="Chromosome"/>
</dbReference>
<dbReference type="GO" id="GO:0051539">
    <property type="term" value="F:4 iron, 4 sulfur cluster binding"/>
    <property type="evidence" value="ECO:0007669"/>
    <property type="project" value="TreeGrafter"/>
</dbReference>
<feature type="binding site" evidence="8">
    <location>
        <begin position="108"/>
        <end position="115"/>
    </location>
    <ligand>
        <name>ATP</name>
        <dbReference type="ChEBI" id="CHEBI:30616"/>
    </ligand>
</feature>
<dbReference type="GO" id="GO:0016226">
    <property type="term" value="P:iron-sulfur cluster assembly"/>
    <property type="evidence" value="ECO:0007669"/>
    <property type="project" value="InterPro"/>
</dbReference>
<proteinExistence type="inferred from homology"/>
<evidence type="ECO:0000256" key="8">
    <source>
        <dbReference type="HAMAP-Rule" id="MF_02040"/>
    </source>
</evidence>
<dbReference type="GO" id="GO:0140663">
    <property type="term" value="F:ATP-dependent FeS chaperone activity"/>
    <property type="evidence" value="ECO:0007669"/>
    <property type="project" value="InterPro"/>
</dbReference>
<dbReference type="GO" id="GO:0046872">
    <property type="term" value="F:metal ion binding"/>
    <property type="evidence" value="ECO:0007669"/>
    <property type="project" value="UniProtKB-KW"/>
</dbReference>
<dbReference type="GO" id="GO:0005524">
    <property type="term" value="F:ATP binding"/>
    <property type="evidence" value="ECO:0007669"/>
    <property type="project" value="UniProtKB-UniRule"/>
</dbReference>
<dbReference type="SUPFAM" id="SSF52540">
    <property type="entry name" value="P-loop containing nucleoside triphosphate hydrolases"/>
    <property type="match status" value="1"/>
</dbReference>
<keyword evidence="4 8" id="KW-0547">Nucleotide-binding</keyword>
<evidence type="ECO:0000256" key="2">
    <source>
        <dbReference type="ARBA" id="ARBA00008205"/>
    </source>
</evidence>
<keyword evidence="3 8" id="KW-0479">Metal-binding</keyword>
<evidence type="ECO:0000259" key="9">
    <source>
        <dbReference type="Pfam" id="PF01883"/>
    </source>
</evidence>
<evidence type="ECO:0000256" key="5">
    <source>
        <dbReference type="ARBA" id="ARBA00022840"/>
    </source>
</evidence>
<dbReference type="Gene3D" id="3.40.50.300">
    <property type="entry name" value="P-loop containing nucleotide triphosphate hydrolases"/>
    <property type="match status" value="1"/>
</dbReference>
<dbReference type="InterPro" id="IPR044304">
    <property type="entry name" value="NUBPL-like"/>
</dbReference>
<evidence type="ECO:0000256" key="3">
    <source>
        <dbReference type="ARBA" id="ARBA00022723"/>
    </source>
</evidence>
<organism evidence="10 11">
    <name type="scientific">Thermotomaculum hydrothermale</name>
    <dbReference type="NCBI Taxonomy" id="981385"/>
    <lineage>
        <taxon>Bacteria</taxon>
        <taxon>Pseudomonadati</taxon>
        <taxon>Acidobacteriota</taxon>
        <taxon>Holophagae</taxon>
        <taxon>Thermotomaculales</taxon>
        <taxon>Thermotomaculaceae</taxon>
        <taxon>Thermotomaculum</taxon>
    </lineage>
</organism>
<evidence type="ECO:0000256" key="7">
    <source>
        <dbReference type="ARBA" id="ARBA00023014"/>
    </source>
</evidence>
<evidence type="ECO:0000256" key="6">
    <source>
        <dbReference type="ARBA" id="ARBA00023004"/>
    </source>
</evidence>
<keyword evidence="11" id="KW-1185">Reference proteome</keyword>
<dbReference type="Pfam" id="PF01883">
    <property type="entry name" value="FeS_assembly_P"/>
    <property type="match status" value="1"/>
</dbReference>
<comment type="similarity">
    <text evidence="8">Belongs to the Mrp/NBP35 ATP-binding proteins family.</text>
</comment>
<reference evidence="10 11" key="1">
    <citation type="journal article" date="2012" name="Extremophiles">
        <title>Thermotomaculum hydrothermale gen. nov., sp. nov., a novel heterotrophic thermophile within the phylum Acidobacteria from a deep-sea hydrothermal vent chimney in the Southern Okinawa Trough.</title>
        <authorList>
            <person name="Izumi H."/>
            <person name="Nunoura T."/>
            <person name="Miyazaki M."/>
            <person name="Mino S."/>
            <person name="Toki T."/>
            <person name="Takai K."/>
            <person name="Sako Y."/>
            <person name="Sawabe T."/>
            <person name="Nakagawa S."/>
        </authorList>
    </citation>
    <scope>NUCLEOTIDE SEQUENCE [LARGE SCALE GENOMIC DNA]</scope>
    <source>
        <strain evidence="10 11">AC55</strain>
    </source>
</reference>
<dbReference type="PROSITE" id="PS01215">
    <property type="entry name" value="MRP"/>
    <property type="match status" value="1"/>
</dbReference>
<comment type="similarity">
    <text evidence="2">In the C-terminal section; belongs to the Mrp/NBP35 ATP-binding proteins family.</text>
</comment>
<keyword evidence="6 8" id="KW-0408">Iron</keyword>
<dbReference type="InterPro" id="IPR027417">
    <property type="entry name" value="P-loop_NTPase"/>
</dbReference>
<evidence type="ECO:0000313" key="10">
    <source>
        <dbReference type="EMBL" id="BBB33002.1"/>
    </source>
</evidence>
<comment type="function">
    <text evidence="8">Binds and transfers iron-sulfur (Fe-S) clusters to target apoproteins. Can hydrolyze ATP.</text>
</comment>
<accession>A0A7R6SZR2</accession>
<dbReference type="InterPro" id="IPR002744">
    <property type="entry name" value="MIP18-like"/>
</dbReference>
<protein>
    <recommendedName>
        <fullName evidence="8">Iron-sulfur cluster carrier protein</fullName>
    </recommendedName>
</protein>
<dbReference type="PANTHER" id="PTHR42961">
    <property type="entry name" value="IRON-SULFUR PROTEIN NUBPL"/>
    <property type="match status" value="1"/>
</dbReference>
<gene>
    <name evidence="10" type="ORF">TTHT_1496</name>
</gene>
<dbReference type="HAMAP" id="MF_02040">
    <property type="entry name" value="Mrp_NBP35"/>
    <property type="match status" value="1"/>
</dbReference>
<evidence type="ECO:0000256" key="4">
    <source>
        <dbReference type="ARBA" id="ARBA00022741"/>
    </source>
</evidence>
<dbReference type="GO" id="GO:0016887">
    <property type="term" value="F:ATP hydrolysis activity"/>
    <property type="evidence" value="ECO:0007669"/>
    <property type="project" value="UniProtKB-UniRule"/>
</dbReference>
<evidence type="ECO:0000313" key="11">
    <source>
        <dbReference type="Proteomes" id="UP000595564"/>
    </source>
</evidence>
<dbReference type="PANTHER" id="PTHR42961:SF2">
    <property type="entry name" value="IRON-SULFUR PROTEIN NUBPL"/>
    <property type="match status" value="1"/>
</dbReference>
<dbReference type="SUPFAM" id="SSF117916">
    <property type="entry name" value="Fe-S cluster assembly (FSCA) domain-like"/>
    <property type="match status" value="1"/>
</dbReference>
<keyword evidence="8" id="KW-0378">Hydrolase</keyword>
<dbReference type="InterPro" id="IPR034904">
    <property type="entry name" value="FSCA_dom_sf"/>
</dbReference>
<name>A0A7R6SZR2_9BACT</name>
<dbReference type="InterPro" id="IPR000808">
    <property type="entry name" value="Mrp-like_CS"/>
</dbReference>
<evidence type="ECO:0000256" key="1">
    <source>
        <dbReference type="ARBA" id="ARBA00007352"/>
    </source>
</evidence>
<dbReference type="FunFam" id="3.40.50.300:FF:001119">
    <property type="entry name" value="Iron-sulfur cluster carrier protein"/>
    <property type="match status" value="1"/>
</dbReference>